<name>A0A8J9YVM8_BRALA</name>
<evidence type="ECO:0000313" key="1">
    <source>
        <dbReference type="EMBL" id="CAH1242530.1"/>
    </source>
</evidence>
<accession>A0A8J9YVM8</accession>
<dbReference type="EMBL" id="OV696697">
    <property type="protein sequence ID" value="CAH1242530.1"/>
    <property type="molecule type" value="Genomic_DNA"/>
</dbReference>
<protein>
    <submittedName>
        <fullName evidence="1">Hypp6805 protein</fullName>
    </submittedName>
</protein>
<organism evidence="1 2">
    <name type="scientific">Branchiostoma lanceolatum</name>
    <name type="common">Common lancelet</name>
    <name type="synonym">Amphioxus lanceolatum</name>
    <dbReference type="NCBI Taxonomy" id="7740"/>
    <lineage>
        <taxon>Eukaryota</taxon>
        <taxon>Metazoa</taxon>
        <taxon>Chordata</taxon>
        <taxon>Cephalochordata</taxon>
        <taxon>Leptocardii</taxon>
        <taxon>Amphioxiformes</taxon>
        <taxon>Branchiostomatidae</taxon>
        <taxon>Branchiostoma</taxon>
    </lineage>
</organism>
<dbReference type="OrthoDB" id="5975462at2759"/>
<gene>
    <name evidence="1" type="primary">Hypp6805</name>
    <name evidence="1" type="ORF">BLAG_LOCUS5819</name>
</gene>
<dbReference type="AlphaFoldDB" id="A0A8J9YVM8"/>
<sequence>MEEETDEATKSLADTVHLYRRIARVTGVPKCGLEGPGKRKTESKTDMKVKIIDFGQARLLSEAKKSMRPLPKAQFHQRFAVRFERFATTNGWEAVTWASSLCALLPGRALQVFSMLDNTEAQDYKAVKEALMKRYYLTEEGFRAKFRQSKPEEGESPGGFL</sequence>
<proteinExistence type="predicted"/>
<dbReference type="Proteomes" id="UP000838412">
    <property type="component" value="Chromosome 12"/>
</dbReference>
<reference evidence="1" key="1">
    <citation type="submission" date="2022-01" db="EMBL/GenBank/DDBJ databases">
        <authorList>
            <person name="Braso-Vives M."/>
        </authorList>
    </citation>
    <scope>NUCLEOTIDE SEQUENCE</scope>
</reference>
<keyword evidence="2" id="KW-1185">Reference proteome</keyword>
<dbReference type="PANTHER" id="PTHR46888">
    <property type="entry name" value="ZINC KNUCKLE DOMAINCONTAINING PROTEIN-RELATED"/>
    <property type="match status" value="1"/>
</dbReference>
<evidence type="ECO:0000313" key="2">
    <source>
        <dbReference type="Proteomes" id="UP000838412"/>
    </source>
</evidence>
<dbReference type="PANTHER" id="PTHR46888:SF1">
    <property type="entry name" value="RIBONUCLEASE H"/>
    <property type="match status" value="1"/>
</dbReference>